<dbReference type="Gene3D" id="1.10.287.810">
    <property type="entry name" value="Mitochondrial import inner membrane translocase subunit tim13 like domains"/>
    <property type="match status" value="1"/>
</dbReference>
<keyword evidence="6 8" id="KW-0496">Mitochondrion</keyword>
<keyword evidence="8" id="KW-0999">Mitochondrion inner membrane</keyword>
<comment type="subunit">
    <text evidence="8">Heterohexamer.</text>
</comment>
<evidence type="ECO:0000256" key="7">
    <source>
        <dbReference type="ARBA" id="ARBA00023157"/>
    </source>
</evidence>
<keyword evidence="2" id="KW-0479">Metal-binding</keyword>
<reference evidence="11 12" key="1">
    <citation type="submission" date="2019-09" db="EMBL/GenBank/DDBJ databases">
        <title>Bird 10,000 Genomes (B10K) Project - Family phase.</title>
        <authorList>
            <person name="Zhang G."/>
        </authorList>
    </citation>
    <scope>NUCLEOTIDE SEQUENCE [LARGE SCALE GENOMIC DNA]</scope>
    <source>
        <strain evidence="11">B10K-CU-031-02</strain>
        <tissue evidence="11">Muscle</tissue>
    </source>
</reference>
<keyword evidence="8" id="KW-0472">Membrane</keyword>
<gene>
    <name evidence="11" type="primary">Timm10b</name>
    <name evidence="11" type="ORF">CEUAER_R12675</name>
</gene>
<keyword evidence="12" id="KW-1185">Reference proteome</keyword>
<comment type="caution">
    <text evidence="11">The sequence shown here is derived from an EMBL/GenBank/DDBJ whole genome shotgun (WGS) entry which is preliminary data.</text>
</comment>
<dbReference type="AlphaFoldDB" id="A0A7L4KG02"/>
<dbReference type="PANTHER" id="PTHR13172">
    <property type="entry name" value="MITOCHONDRIAL IMPORT INNER MEMBRANE TRANSLOCASE SUBUNIT TIM9B"/>
    <property type="match status" value="1"/>
</dbReference>
<dbReference type="GO" id="GO:0015031">
    <property type="term" value="P:protein transport"/>
    <property type="evidence" value="ECO:0007669"/>
    <property type="project" value="UniProtKB-KW"/>
</dbReference>
<feature type="region of interest" description="Disordered" evidence="9">
    <location>
        <begin position="66"/>
        <end position="88"/>
    </location>
</feature>
<evidence type="ECO:0000313" key="12">
    <source>
        <dbReference type="Proteomes" id="UP000519239"/>
    </source>
</evidence>
<evidence type="ECO:0000256" key="9">
    <source>
        <dbReference type="SAM" id="MobiDB-lite"/>
    </source>
</evidence>
<evidence type="ECO:0000256" key="5">
    <source>
        <dbReference type="ARBA" id="ARBA00023010"/>
    </source>
</evidence>
<name>A0A7L4KG02_9AVES</name>
<dbReference type="OrthoDB" id="1551503at2759"/>
<evidence type="ECO:0000256" key="3">
    <source>
        <dbReference type="ARBA" id="ARBA00022833"/>
    </source>
</evidence>
<dbReference type="Pfam" id="PF02953">
    <property type="entry name" value="zf-Tim10_DDP"/>
    <property type="match status" value="1"/>
</dbReference>
<comment type="function">
    <text evidence="8">Mitochondrial intermembrane chaperone that participates in the import and insertion of some multi-pass transmembrane proteins into the mitochondrial inner membrane. Also required for the transfer of beta-barrel precursors from the TOM complex to the sorting and assembly machinery (SAM complex) of the outer membrane. Acts as a chaperone-like protein that protects the hydrophobic precursors from aggregation and guide them through the mitochondrial intermembrane space.</text>
</comment>
<dbReference type="InterPro" id="IPR004217">
    <property type="entry name" value="Tim10-like"/>
</dbReference>
<keyword evidence="8" id="KW-0143">Chaperone</keyword>
<dbReference type="SUPFAM" id="SSF144122">
    <property type="entry name" value="Tim10-like"/>
    <property type="match status" value="1"/>
</dbReference>
<dbReference type="GO" id="GO:0005743">
    <property type="term" value="C:mitochondrial inner membrane"/>
    <property type="evidence" value="ECO:0007669"/>
    <property type="project" value="UniProtKB-SubCell"/>
</dbReference>
<feature type="domain" description="Tim10-like" evidence="10">
    <location>
        <begin position="4"/>
        <end position="54"/>
    </location>
</feature>
<evidence type="ECO:0000259" key="10">
    <source>
        <dbReference type="Pfam" id="PF02953"/>
    </source>
</evidence>
<sequence>LRGFLLAYNQLAQLCFQRCVCSLGHRLLSAHEERCLDHCAGKLLHANHRLMGAYVGLMPALLERRRAEAAAATPDPPDPQPGTPGTTT</sequence>
<protein>
    <recommendedName>
        <fullName evidence="8">Mitochondrial import inner membrane translocase subunit</fullName>
    </recommendedName>
</protein>
<evidence type="ECO:0000256" key="4">
    <source>
        <dbReference type="ARBA" id="ARBA00022927"/>
    </source>
</evidence>
<keyword evidence="7 8" id="KW-1015">Disulfide bond</keyword>
<dbReference type="EMBL" id="VWPQ01016689">
    <property type="protein sequence ID" value="NXY51707.1"/>
    <property type="molecule type" value="Genomic_DNA"/>
</dbReference>
<keyword evidence="4 8" id="KW-0653">Protein transport</keyword>
<dbReference type="Proteomes" id="UP000519239">
    <property type="component" value="Unassembled WGS sequence"/>
</dbReference>
<evidence type="ECO:0000313" key="11">
    <source>
        <dbReference type="EMBL" id="NXY51707.1"/>
    </source>
</evidence>
<feature type="non-terminal residue" evidence="11">
    <location>
        <position position="88"/>
    </location>
</feature>
<proteinExistence type="inferred from homology"/>
<evidence type="ECO:0000256" key="1">
    <source>
        <dbReference type="ARBA" id="ARBA00022448"/>
    </source>
</evidence>
<dbReference type="GO" id="GO:0046872">
    <property type="term" value="F:metal ion binding"/>
    <property type="evidence" value="ECO:0007669"/>
    <property type="project" value="UniProtKB-KW"/>
</dbReference>
<comment type="subcellular location">
    <subcellularLocation>
        <location evidence="8">Mitochondrion inner membrane</location>
        <topology evidence="8">Peripheral membrane protein</topology>
        <orientation evidence="8">Intermembrane side</orientation>
    </subcellularLocation>
</comment>
<feature type="non-terminal residue" evidence="11">
    <location>
        <position position="1"/>
    </location>
</feature>
<organism evidence="11 12">
    <name type="scientific">Ceuthmochares aereus</name>
    <dbReference type="NCBI Taxonomy" id="1961834"/>
    <lineage>
        <taxon>Eukaryota</taxon>
        <taxon>Metazoa</taxon>
        <taxon>Chordata</taxon>
        <taxon>Craniata</taxon>
        <taxon>Vertebrata</taxon>
        <taxon>Euteleostomi</taxon>
        <taxon>Archelosauria</taxon>
        <taxon>Archosauria</taxon>
        <taxon>Dinosauria</taxon>
        <taxon>Saurischia</taxon>
        <taxon>Theropoda</taxon>
        <taxon>Coelurosauria</taxon>
        <taxon>Aves</taxon>
        <taxon>Neognathae</taxon>
        <taxon>Neoaves</taxon>
        <taxon>Otidimorphae</taxon>
        <taxon>Cuculiformes</taxon>
        <taxon>Cuculidae</taxon>
        <taxon>Ceuthmochares</taxon>
    </lineage>
</organism>
<comment type="domain">
    <text evidence="8">The twin CX3C motif contains 4 conserved Cys residues that form 2 disulfide bonds in the mitochondrial intermembrane space.</text>
</comment>
<keyword evidence="3" id="KW-0862">Zinc</keyword>
<dbReference type="InterPro" id="IPR050673">
    <property type="entry name" value="Mito_inner_translocase_sub"/>
</dbReference>
<evidence type="ECO:0000256" key="8">
    <source>
        <dbReference type="RuleBase" id="RU367043"/>
    </source>
</evidence>
<evidence type="ECO:0000256" key="2">
    <source>
        <dbReference type="ARBA" id="ARBA00022723"/>
    </source>
</evidence>
<evidence type="ECO:0000256" key="6">
    <source>
        <dbReference type="ARBA" id="ARBA00023128"/>
    </source>
</evidence>
<keyword evidence="5 8" id="KW-0811">Translocation</keyword>
<accession>A0A7L4KG02</accession>
<dbReference type="InterPro" id="IPR035427">
    <property type="entry name" value="Tim10-like_dom_sf"/>
</dbReference>
<keyword evidence="1 8" id="KW-0813">Transport</keyword>
<comment type="similarity">
    <text evidence="8">Belongs to the small Tim family.</text>
</comment>